<dbReference type="Gene3D" id="3.40.50.2300">
    <property type="match status" value="2"/>
</dbReference>
<accession>A0A4P9VK14</accession>
<dbReference type="InterPro" id="IPR000843">
    <property type="entry name" value="HTH_LacI"/>
</dbReference>
<dbReference type="InterPro" id="IPR046335">
    <property type="entry name" value="LacI/GalR-like_sensor"/>
</dbReference>
<dbReference type="SUPFAM" id="SSF47413">
    <property type="entry name" value="lambda repressor-like DNA-binding domains"/>
    <property type="match status" value="1"/>
</dbReference>
<keyword evidence="2" id="KW-0805">Transcription regulation</keyword>
<dbReference type="PROSITE" id="PS50932">
    <property type="entry name" value="HTH_LACI_2"/>
    <property type="match status" value="1"/>
</dbReference>
<dbReference type="PANTHER" id="PTHR30146">
    <property type="entry name" value="LACI-RELATED TRANSCRIPTIONAL REPRESSOR"/>
    <property type="match status" value="1"/>
</dbReference>
<proteinExistence type="predicted"/>
<keyword evidence="7" id="KW-1185">Reference proteome</keyword>
<dbReference type="GO" id="GO:0003700">
    <property type="term" value="F:DNA-binding transcription factor activity"/>
    <property type="evidence" value="ECO:0007669"/>
    <property type="project" value="TreeGrafter"/>
</dbReference>
<dbReference type="SMART" id="SM00354">
    <property type="entry name" value="HTH_LACI"/>
    <property type="match status" value="1"/>
</dbReference>
<organism evidence="6 7">
    <name type="scientific">Zooshikella ganghwensis</name>
    <dbReference type="NCBI Taxonomy" id="202772"/>
    <lineage>
        <taxon>Bacteria</taxon>
        <taxon>Pseudomonadati</taxon>
        <taxon>Pseudomonadota</taxon>
        <taxon>Gammaproteobacteria</taxon>
        <taxon>Oceanospirillales</taxon>
        <taxon>Zooshikellaceae</taxon>
        <taxon>Zooshikella</taxon>
    </lineage>
</organism>
<evidence type="ECO:0000313" key="6">
    <source>
        <dbReference type="EMBL" id="RDH43016.1"/>
    </source>
</evidence>
<dbReference type="RefSeq" id="WP_094786418.1">
    <property type="nucleotide sequence ID" value="NZ_NDXW01000001.1"/>
</dbReference>
<evidence type="ECO:0000256" key="2">
    <source>
        <dbReference type="ARBA" id="ARBA00023015"/>
    </source>
</evidence>
<feature type="domain" description="HTH lacI-type" evidence="5">
    <location>
        <begin position="2"/>
        <end position="56"/>
    </location>
</feature>
<dbReference type="AlphaFoldDB" id="A0A4P9VK14"/>
<dbReference type="GO" id="GO:0000976">
    <property type="term" value="F:transcription cis-regulatory region binding"/>
    <property type="evidence" value="ECO:0007669"/>
    <property type="project" value="TreeGrafter"/>
</dbReference>
<dbReference type="PRINTS" id="PR00036">
    <property type="entry name" value="HTHLACI"/>
</dbReference>
<name>A0A4P9VK14_9GAMM</name>
<dbReference type="InterPro" id="IPR010982">
    <property type="entry name" value="Lambda_DNA-bd_dom_sf"/>
</dbReference>
<dbReference type="FunFam" id="1.10.260.40:FF:000002">
    <property type="entry name" value="HTH-type transcriptional repressor PurR"/>
    <property type="match status" value="1"/>
</dbReference>
<dbReference type="PANTHER" id="PTHR30146:SF148">
    <property type="entry name" value="HTH-TYPE TRANSCRIPTIONAL REPRESSOR PURR-RELATED"/>
    <property type="match status" value="1"/>
</dbReference>
<dbReference type="Proteomes" id="UP000257039">
    <property type="component" value="Unassembled WGS sequence"/>
</dbReference>
<dbReference type="InterPro" id="IPR028082">
    <property type="entry name" value="Peripla_BP_I"/>
</dbReference>
<keyword evidence="3 6" id="KW-0238">DNA-binding</keyword>
<dbReference type="EMBL" id="NDXW01000001">
    <property type="protein sequence ID" value="RDH43016.1"/>
    <property type="molecule type" value="Genomic_DNA"/>
</dbReference>
<dbReference type="Pfam" id="PF13377">
    <property type="entry name" value="Peripla_BP_3"/>
    <property type="match status" value="1"/>
</dbReference>
<dbReference type="PROSITE" id="PS00356">
    <property type="entry name" value="HTH_LACI_1"/>
    <property type="match status" value="1"/>
</dbReference>
<reference evidence="6 7" key="1">
    <citation type="submission" date="2017-04" db="EMBL/GenBank/DDBJ databases">
        <title>Draft genome sequence of Zooshikella ganghwensis VG4 isolated from Red Sea sediments.</title>
        <authorList>
            <person name="Rehman Z."/>
            <person name="Alam I."/>
            <person name="Kamau A."/>
            <person name="Bajic V."/>
            <person name="Leiknes T."/>
        </authorList>
    </citation>
    <scope>NUCLEOTIDE SEQUENCE [LARGE SCALE GENOMIC DNA]</scope>
    <source>
        <strain evidence="6 7">VG4</strain>
    </source>
</reference>
<evidence type="ECO:0000313" key="7">
    <source>
        <dbReference type="Proteomes" id="UP000257039"/>
    </source>
</evidence>
<evidence type="ECO:0000256" key="4">
    <source>
        <dbReference type="ARBA" id="ARBA00023163"/>
    </source>
</evidence>
<dbReference type="Pfam" id="PF00356">
    <property type="entry name" value="LacI"/>
    <property type="match status" value="1"/>
</dbReference>
<dbReference type="Gene3D" id="1.10.260.40">
    <property type="entry name" value="lambda repressor-like DNA-binding domains"/>
    <property type="match status" value="1"/>
</dbReference>
<comment type="caution">
    <text evidence="6">The sequence shown here is derived from an EMBL/GenBank/DDBJ whole genome shotgun (WGS) entry which is preliminary data.</text>
</comment>
<dbReference type="SUPFAM" id="SSF53822">
    <property type="entry name" value="Periplasmic binding protein-like I"/>
    <property type="match status" value="1"/>
</dbReference>
<evidence type="ECO:0000259" key="5">
    <source>
        <dbReference type="PROSITE" id="PS50932"/>
    </source>
</evidence>
<evidence type="ECO:0000256" key="1">
    <source>
        <dbReference type="ARBA" id="ARBA00022491"/>
    </source>
</evidence>
<keyword evidence="4" id="KW-0804">Transcription</keyword>
<keyword evidence="1" id="KW-0678">Repressor</keyword>
<sequence length="334" mass="36914">MATIKDVAKLAGVSTTTVSHVLNNTRFVAKETQERVYAAVQSLNYAPSAVARSLKVNQTRTLGLLVTSSSNPFFAEVVQGVEAECFKEGYSLLLCTIEGDRQKLRHYLTTLVAKRIDGLLIMCTEYDPLLFSLLESYESLPQVIMDWGPSNEFMDKIQDNSAQGGYLATQYLIDQGHTDIGCVTGPMEKLPSQQRFAGFQSAMDKAKLPINPNWVIAGDFEAISGEQAFNIIWSSAKRPTAMFVGNDVMAMGMICAAYKQGVRVPETLSVIGYDDIPMAEYFIPPLTSISQPKRDLGKLAVTTIVDKIQCKRKKGKTLLLEPSLSIRYSVSRRK</sequence>
<protein>
    <submittedName>
        <fullName evidence="6">LacI family DNA-binding transcriptional regulator</fullName>
    </submittedName>
</protein>
<dbReference type="CDD" id="cd01392">
    <property type="entry name" value="HTH_LacI"/>
    <property type="match status" value="1"/>
</dbReference>
<gene>
    <name evidence="6" type="ORF">B9G39_05875</name>
</gene>
<evidence type="ECO:0000256" key="3">
    <source>
        <dbReference type="ARBA" id="ARBA00023125"/>
    </source>
</evidence>